<dbReference type="EMBL" id="JABAHZ010000007">
    <property type="protein sequence ID" value="NLR81895.1"/>
    <property type="molecule type" value="Genomic_DNA"/>
</dbReference>
<dbReference type="AlphaFoldDB" id="A0A847SQV4"/>
<name>A0A847SQV4_9BACT</name>
<dbReference type="PROSITE" id="PS51257">
    <property type="entry name" value="PROKAR_LIPOPROTEIN"/>
    <property type="match status" value="1"/>
</dbReference>
<accession>A0A847SQV4</accession>
<gene>
    <name evidence="2" type="ORF">HGH91_24955</name>
</gene>
<dbReference type="RefSeq" id="WP_168741612.1">
    <property type="nucleotide sequence ID" value="NZ_JABAHZ010000007.1"/>
</dbReference>
<comment type="caution">
    <text evidence="2">The sequence shown here is derived from an EMBL/GenBank/DDBJ whole genome shotgun (WGS) entry which is preliminary data.</text>
</comment>
<sequence length="230" mass="25611">MKYLIIPIIIGLVLLGACKKNSDSAVPDTHGSLMFVNAAQIPDTLFNVKLDSIDFASNVPYKTSTGYKSFRAQKYNLIITTAGNPGNILYNQQIFLRNNRYYTAFLGVDTTKRGLMLIITEDDLTVQANQAKFRVIDLSQGFKPNGTPLGIDVYSDTFPRFFRGLGFPSQTDFAPITGDSTYTINFRWTDSLKVLKSYKLPAQTGKVYTLITAGYPLDSTKMDVLQVNNN</sequence>
<feature type="domain" description="DUF4397" evidence="1">
    <location>
        <begin position="41"/>
        <end position="140"/>
    </location>
</feature>
<dbReference type="Pfam" id="PF14344">
    <property type="entry name" value="DUF4397"/>
    <property type="match status" value="1"/>
</dbReference>
<evidence type="ECO:0000313" key="3">
    <source>
        <dbReference type="Proteomes" id="UP000552864"/>
    </source>
</evidence>
<protein>
    <submittedName>
        <fullName evidence="2">DUF4397 domain-containing protein</fullName>
    </submittedName>
</protein>
<dbReference type="InterPro" id="IPR025510">
    <property type="entry name" value="DUF4397"/>
</dbReference>
<dbReference type="Proteomes" id="UP000552864">
    <property type="component" value="Unassembled WGS sequence"/>
</dbReference>
<reference evidence="2 3" key="1">
    <citation type="submission" date="2020-04" db="EMBL/GenBank/DDBJ databases">
        <authorList>
            <person name="Yin C."/>
        </authorList>
    </citation>
    <scope>NUCLEOTIDE SEQUENCE [LARGE SCALE GENOMIC DNA]</scope>
    <source>
        <strain evidence="2 3">Ak56</strain>
    </source>
</reference>
<proteinExistence type="predicted"/>
<keyword evidence="3" id="KW-1185">Reference proteome</keyword>
<evidence type="ECO:0000313" key="2">
    <source>
        <dbReference type="EMBL" id="NLR81895.1"/>
    </source>
</evidence>
<evidence type="ECO:0000259" key="1">
    <source>
        <dbReference type="Pfam" id="PF14344"/>
    </source>
</evidence>
<organism evidence="2 3">
    <name type="scientific">Chitinophaga eiseniae</name>
    <dbReference type="NCBI Taxonomy" id="634771"/>
    <lineage>
        <taxon>Bacteria</taxon>
        <taxon>Pseudomonadati</taxon>
        <taxon>Bacteroidota</taxon>
        <taxon>Chitinophagia</taxon>
        <taxon>Chitinophagales</taxon>
        <taxon>Chitinophagaceae</taxon>
        <taxon>Chitinophaga</taxon>
    </lineage>
</organism>